<organism evidence="1 2">
    <name type="scientific">Guyanagaster necrorhizus</name>
    <dbReference type="NCBI Taxonomy" id="856835"/>
    <lineage>
        <taxon>Eukaryota</taxon>
        <taxon>Fungi</taxon>
        <taxon>Dikarya</taxon>
        <taxon>Basidiomycota</taxon>
        <taxon>Agaricomycotina</taxon>
        <taxon>Agaricomycetes</taxon>
        <taxon>Agaricomycetidae</taxon>
        <taxon>Agaricales</taxon>
        <taxon>Marasmiineae</taxon>
        <taxon>Physalacriaceae</taxon>
        <taxon>Guyanagaster</taxon>
    </lineage>
</organism>
<feature type="non-terminal residue" evidence="1">
    <location>
        <position position="107"/>
    </location>
</feature>
<accession>A0A9P7VVX5</accession>
<dbReference type="RefSeq" id="XP_043041037.1">
    <property type="nucleotide sequence ID" value="XM_043185953.1"/>
</dbReference>
<dbReference type="GeneID" id="66108250"/>
<reference evidence="1" key="1">
    <citation type="submission" date="2020-11" db="EMBL/GenBank/DDBJ databases">
        <title>Adaptations for nitrogen fixation in a non-lichenized fungal sporocarp promotes dispersal by wood-feeding termites.</title>
        <authorList>
            <consortium name="DOE Joint Genome Institute"/>
            <person name="Koch R.A."/>
            <person name="Yoon G."/>
            <person name="Arayal U."/>
            <person name="Lail K."/>
            <person name="Amirebrahimi M."/>
            <person name="Labutti K."/>
            <person name="Lipzen A."/>
            <person name="Riley R."/>
            <person name="Barry K."/>
            <person name="Henrissat B."/>
            <person name="Grigoriev I.V."/>
            <person name="Herr J.R."/>
            <person name="Aime M.C."/>
        </authorList>
    </citation>
    <scope>NUCLEOTIDE SEQUENCE</scope>
    <source>
        <strain evidence="1">MCA 3950</strain>
    </source>
</reference>
<dbReference type="Proteomes" id="UP000812287">
    <property type="component" value="Unassembled WGS sequence"/>
</dbReference>
<protein>
    <submittedName>
        <fullName evidence="1">Uncharacterized protein</fullName>
    </submittedName>
</protein>
<sequence length="107" mass="12073">MISLNYEAISFATIFSLRREDIGTHEAPLPPKEFGCANLTEMFGNHYPVFNLVFYKSGPNVANMIQRMDLGAMKEIFEKGHGKGEIYVLTSELTVMRSVSFTLCVLF</sequence>
<proteinExistence type="predicted"/>
<comment type="caution">
    <text evidence="1">The sequence shown here is derived from an EMBL/GenBank/DDBJ whole genome shotgun (WGS) entry which is preliminary data.</text>
</comment>
<evidence type="ECO:0000313" key="1">
    <source>
        <dbReference type="EMBL" id="KAG7447537.1"/>
    </source>
</evidence>
<dbReference type="EMBL" id="MU250531">
    <property type="protein sequence ID" value="KAG7447537.1"/>
    <property type="molecule type" value="Genomic_DNA"/>
</dbReference>
<dbReference type="OrthoDB" id="10587467at2759"/>
<evidence type="ECO:0000313" key="2">
    <source>
        <dbReference type="Proteomes" id="UP000812287"/>
    </source>
</evidence>
<keyword evidence="2" id="KW-1185">Reference proteome</keyword>
<dbReference type="AlphaFoldDB" id="A0A9P7VVX5"/>
<name>A0A9P7VVX5_9AGAR</name>
<gene>
    <name evidence="1" type="ORF">BT62DRAFT_930555</name>
</gene>